<dbReference type="Gene3D" id="3.90.1700.10">
    <property type="entry name" value="v583 domain like"/>
    <property type="match status" value="1"/>
</dbReference>
<keyword evidence="2" id="KW-1185">Reference proteome</keyword>
<organism evidence="1 2">
    <name type="scientific">Aeromonas cavernicola</name>
    <dbReference type="NCBI Taxonomy" id="1006623"/>
    <lineage>
        <taxon>Bacteria</taxon>
        <taxon>Pseudomonadati</taxon>
        <taxon>Pseudomonadota</taxon>
        <taxon>Gammaproteobacteria</taxon>
        <taxon>Aeromonadales</taxon>
        <taxon>Aeromonadaceae</taxon>
        <taxon>Aeromonas</taxon>
    </lineage>
</organism>
<dbReference type="Gene3D" id="1.10.10.660">
    <property type="entry name" value="conserved protein of unknown function from Enterococcus faecalis V583"/>
    <property type="match status" value="1"/>
</dbReference>
<dbReference type="Proteomes" id="UP000235861">
    <property type="component" value="Unassembled WGS sequence"/>
</dbReference>
<dbReference type="InterPro" id="IPR009499">
    <property type="entry name" value="AllG-like"/>
</dbReference>
<dbReference type="InterPro" id="IPR024033">
    <property type="entry name" value="OXTCase_su_AllG_h-dom"/>
</dbReference>
<protein>
    <recommendedName>
        <fullName evidence="3">DUF1116 domain-containing protein</fullName>
    </recommendedName>
</protein>
<evidence type="ECO:0000313" key="2">
    <source>
        <dbReference type="Proteomes" id="UP000235861"/>
    </source>
</evidence>
<comment type="caution">
    <text evidence="1">The sequence shown here is derived from an EMBL/GenBank/DDBJ whole genome shotgun (WGS) entry which is preliminary data.</text>
</comment>
<dbReference type="Pfam" id="PF06545">
    <property type="entry name" value="AllG"/>
    <property type="match status" value="1"/>
</dbReference>
<evidence type="ECO:0008006" key="3">
    <source>
        <dbReference type="Google" id="ProtNLM"/>
    </source>
</evidence>
<dbReference type="Gene3D" id="3.40.50.720">
    <property type="entry name" value="NAD(P)-binding Rossmann-like Domain"/>
    <property type="match status" value="1"/>
</dbReference>
<dbReference type="Gene3D" id="3.90.1710.10">
    <property type="entry name" value="Enterococcus faecalis V583 domain"/>
    <property type="match status" value="1"/>
</dbReference>
<dbReference type="AlphaFoldDB" id="A0A2H9U9G1"/>
<dbReference type="OrthoDB" id="6193532at2"/>
<sequence length="470" mass="49184">MNSQSTNNLFQQPLNVLGLGLQSFSDNLATAGGEVLHLQWQPVAEGDEHANWTLATLLEHEQIRAANEVALERYLAAQPVLVGVSVAHQEIPALSGQRRILHAGPPIKWADMCGPVQGAIAGAIVFEGWAADVASAMAMAARGDVALEPCHHYQAVGPMAGIISPSMPVWVVENRAHGNRAFCNFNEGLGKVLRFGANSDDVLARLRWMGDVLAPTLAEALRQTGEIELKPLIAQALHMGDECHNRNAAASGLFFKRVAVALASQPKGCEVLAFIAANDHFFLNLSMAACKVMLDAAHGVPHSTMVTVMARNGVNFGIRLSGAGDQWFQAPANPVNGLFFPGYGVDDAAADLGDSAITETAGIGGFAMAASPAIVKFVGGTPADAIGHSMAMQQITLAQHPAFTLPALNFAGSATCIDARKVVDRNILPVINTGIAHKQAGVGQIGAGITTAPLACFVEALGVIANGLKE</sequence>
<reference evidence="1 2" key="1">
    <citation type="submission" date="2017-11" db="EMBL/GenBank/DDBJ databases">
        <title>Draft genome sequence of environmental isolate Aeromonas cavernicola sp. nov. MDC 2508.</title>
        <authorList>
            <person name="Colston S.M."/>
            <person name="Navarro A."/>
            <person name="Martinez-Murcia A.J."/>
            <person name="Graf J."/>
        </authorList>
    </citation>
    <scope>NUCLEOTIDE SEQUENCE [LARGE SCALE GENOMIC DNA]</scope>
    <source>
        <strain evidence="1 2">MDC 2508</strain>
    </source>
</reference>
<dbReference type="EMBL" id="PGGC01000005">
    <property type="protein sequence ID" value="PJG60661.1"/>
    <property type="molecule type" value="Genomic_DNA"/>
</dbReference>
<name>A0A2H9U9G1_9GAMM</name>
<gene>
    <name evidence="1" type="ORF">CUC53_01285</name>
</gene>
<dbReference type="RefSeq" id="WP_100292482.1">
    <property type="nucleotide sequence ID" value="NZ_PGGC01000005.1"/>
</dbReference>
<accession>A0A2H9U9G1</accession>
<proteinExistence type="predicted"/>
<evidence type="ECO:0000313" key="1">
    <source>
        <dbReference type="EMBL" id="PJG60661.1"/>
    </source>
</evidence>